<evidence type="ECO:0000256" key="1">
    <source>
        <dbReference type="ARBA" id="ARBA00022481"/>
    </source>
</evidence>
<dbReference type="Pfam" id="PF07963">
    <property type="entry name" value="N_methyl"/>
    <property type="match status" value="1"/>
</dbReference>
<comment type="caution">
    <text evidence="3">The sequence shown here is derived from an EMBL/GenBank/DDBJ whole genome shotgun (WGS) entry which is preliminary data.</text>
</comment>
<dbReference type="SUPFAM" id="SSF54523">
    <property type="entry name" value="Pili subunits"/>
    <property type="match status" value="1"/>
</dbReference>
<keyword evidence="2" id="KW-0812">Transmembrane</keyword>
<dbReference type="RefSeq" id="WP_345532387.1">
    <property type="nucleotide sequence ID" value="NZ_BAABLD010000008.1"/>
</dbReference>
<gene>
    <name evidence="3" type="ORF">GCM10025770_16150</name>
</gene>
<accession>A0ABP9QKW5</accession>
<protein>
    <submittedName>
        <fullName evidence="3">Type II secretion system protein</fullName>
    </submittedName>
</protein>
<organism evidence="3 4">
    <name type="scientific">Viridibacterium curvum</name>
    <dbReference type="NCBI Taxonomy" id="1101404"/>
    <lineage>
        <taxon>Bacteria</taxon>
        <taxon>Pseudomonadati</taxon>
        <taxon>Pseudomonadota</taxon>
        <taxon>Betaproteobacteria</taxon>
        <taxon>Rhodocyclales</taxon>
        <taxon>Rhodocyclaceae</taxon>
        <taxon>Viridibacterium</taxon>
    </lineage>
</organism>
<evidence type="ECO:0000313" key="3">
    <source>
        <dbReference type="EMBL" id="GAA5163635.1"/>
    </source>
</evidence>
<dbReference type="Proteomes" id="UP001500547">
    <property type="component" value="Unassembled WGS sequence"/>
</dbReference>
<proteinExistence type="predicted"/>
<feature type="transmembrane region" description="Helical" evidence="2">
    <location>
        <begin position="12"/>
        <end position="37"/>
    </location>
</feature>
<dbReference type="InterPro" id="IPR012902">
    <property type="entry name" value="N_methyl_site"/>
</dbReference>
<dbReference type="PANTHER" id="PTHR30093">
    <property type="entry name" value="GENERAL SECRETION PATHWAY PROTEIN G"/>
    <property type="match status" value="1"/>
</dbReference>
<keyword evidence="4" id="KW-1185">Reference proteome</keyword>
<evidence type="ECO:0000313" key="4">
    <source>
        <dbReference type="Proteomes" id="UP001500547"/>
    </source>
</evidence>
<dbReference type="PROSITE" id="PS00409">
    <property type="entry name" value="PROKAR_NTER_METHYL"/>
    <property type="match status" value="1"/>
</dbReference>
<keyword evidence="2" id="KW-1133">Transmembrane helix</keyword>
<evidence type="ECO:0000256" key="2">
    <source>
        <dbReference type="SAM" id="Phobius"/>
    </source>
</evidence>
<dbReference type="PANTHER" id="PTHR30093:SF47">
    <property type="entry name" value="TYPE IV PILUS NON-CORE MINOR PILIN PILE"/>
    <property type="match status" value="1"/>
</dbReference>
<dbReference type="Gene3D" id="3.30.700.10">
    <property type="entry name" value="Glycoprotein, Type 4 Pilin"/>
    <property type="match status" value="1"/>
</dbReference>
<name>A0ABP9QKW5_9RHOO</name>
<keyword evidence="1" id="KW-0488">Methylation</keyword>
<dbReference type="NCBIfam" id="TIGR02532">
    <property type="entry name" value="IV_pilin_GFxxxE"/>
    <property type="match status" value="1"/>
</dbReference>
<dbReference type="InterPro" id="IPR000983">
    <property type="entry name" value="Bac_GSPG_pilin"/>
</dbReference>
<sequence length="160" mass="17688">MIRKRATRGFTLIEMVIVVAIVGILASAAFPVASLVAQRSKEAELRSALRQVREALDAYKRAGDEGRIERSVDASGYPSSLDVLASGVTDIKRPDGQKIYFLRRVPRDPMNDDARLAAAETWALRSYASPPESPEEGKDVFDIHSRSARTGLNGVPYREW</sequence>
<dbReference type="InterPro" id="IPR045584">
    <property type="entry name" value="Pilin-like"/>
</dbReference>
<keyword evidence="2" id="KW-0472">Membrane</keyword>
<dbReference type="EMBL" id="BAABLD010000008">
    <property type="protein sequence ID" value="GAA5163635.1"/>
    <property type="molecule type" value="Genomic_DNA"/>
</dbReference>
<dbReference type="PRINTS" id="PR00813">
    <property type="entry name" value="BCTERIALGSPG"/>
</dbReference>
<reference evidence="4" key="1">
    <citation type="journal article" date="2019" name="Int. J. Syst. Evol. Microbiol.">
        <title>The Global Catalogue of Microorganisms (GCM) 10K type strain sequencing project: providing services to taxonomists for standard genome sequencing and annotation.</title>
        <authorList>
            <consortium name="The Broad Institute Genomics Platform"/>
            <consortium name="The Broad Institute Genome Sequencing Center for Infectious Disease"/>
            <person name="Wu L."/>
            <person name="Ma J."/>
        </authorList>
    </citation>
    <scope>NUCLEOTIDE SEQUENCE [LARGE SCALE GENOMIC DNA]</scope>
    <source>
        <strain evidence="4">JCM 18715</strain>
    </source>
</reference>